<name>A0AC34F824_9BILA</name>
<organism evidence="1 2">
    <name type="scientific">Panagrolaimus sp. ES5</name>
    <dbReference type="NCBI Taxonomy" id="591445"/>
    <lineage>
        <taxon>Eukaryota</taxon>
        <taxon>Metazoa</taxon>
        <taxon>Ecdysozoa</taxon>
        <taxon>Nematoda</taxon>
        <taxon>Chromadorea</taxon>
        <taxon>Rhabditida</taxon>
        <taxon>Tylenchina</taxon>
        <taxon>Panagrolaimomorpha</taxon>
        <taxon>Panagrolaimoidea</taxon>
        <taxon>Panagrolaimidae</taxon>
        <taxon>Panagrolaimus</taxon>
    </lineage>
</organism>
<proteinExistence type="predicted"/>
<reference evidence="2" key="1">
    <citation type="submission" date="2022-11" db="UniProtKB">
        <authorList>
            <consortium name="WormBaseParasite"/>
        </authorList>
    </citation>
    <scope>IDENTIFICATION</scope>
</reference>
<accession>A0AC34F824</accession>
<sequence length="67" mass="7431">MENITLVSDLAWISRGVAKKEPVKLQLEKTQLAELIQGDGESEGDASEEDDEEMDEDKTKEATVSSY</sequence>
<evidence type="ECO:0000313" key="1">
    <source>
        <dbReference type="Proteomes" id="UP000887579"/>
    </source>
</evidence>
<dbReference type="WBParaSite" id="ES5_v2.g13297.t1">
    <property type="protein sequence ID" value="ES5_v2.g13297.t1"/>
    <property type="gene ID" value="ES5_v2.g13297"/>
</dbReference>
<protein>
    <submittedName>
        <fullName evidence="2">Uncharacterized protein</fullName>
    </submittedName>
</protein>
<evidence type="ECO:0000313" key="2">
    <source>
        <dbReference type="WBParaSite" id="ES5_v2.g13297.t1"/>
    </source>
</evidence>
<dbReference type="Proteomes" id="UP000887579">
    <property type="component" value="Unplaced"/>
</dbReference>